<dbReference type="RefSeq" id="WP_242283345.1">
    <property type="nucleotide sequence ID" value="NZ_JAKKSL010000001.1"/>
</dbReference>
<comment type="subcellular location">
    <subcellularLocation>
        <location evidence="4">Cytoplasm</location>
    </subcellularLocation>
</comment>
<dbReference type="HAMAP" id="MF_01632">
    <property type="entry name" value="UbiC"/>
    <property type="match status" value="1"/>
</dbReference>
<organism evidence="5 6">
    <name type="scientific">Colwellia maritima</name>
    <dbReference type="NCBI Taxonomy" id="2912588"/>
    <lineage>
        <taxon>Bacteria</taxon>
        <taxon>Pseudomonadati</taxon>
        <taxon>Pseudomonadota</taxon>
        <taxon>Gammaproteobacteria</taxon>
        <taxon>Alteromonadales</taxon>
        <taxon>Colwelliaceae</taxon>
        <taxon>Colwellia</taxon>
    </lineage>
</organism>
<keyword evidence="1 4" id="KW-0963">Cytoplasm</keyword>
<dbReference type="EC" id="4.1.3.40" evidence="4"/>
<sequence>MNLQSLFPVTLSTQWHDADKFSLDENLKRWLLDPKSLTARLKSNCEQFRIELPGQRIESCQESEAVPLIPQDADVLVREVLLYCDDKPQVFARSLLPIASLTGKEQALANLGTQSLGQVLFNNPSLKRQVIEVAEFDATSTVVKMVKKLACTDNLTPVAENLWGRRSIFVLEGKPLMVAEVFLPGAFAYQIAENSEAKHA</sequence>
<evidence type="ECO:0000313" key="6">
    <source>
        <dbReference type="Proteomes" id="UP001139646"/>
    </source>
</evidence>
<comment type="caution">
    <text evidence="5">The sequence shown here is derived from an EMBL/GenBank/DDBJ whole genome shotgun (WGS) entry which is preliminary data.</text>
</comment>
<proteinExistence type="inferred from homology"/>
<comment type="function">
    <text evidence="4">Removes the pyruvyl group from chorismate, with concomitant aromatization of the ring, to provide 4-hydroxybenzoate (4HB) for the ubiquinone pathway.</text>
</comment>
<comment type="caution">
    <text evidence="4">Lacks conserved residue(s) required for the propagation of feature annotation.</text>
</comment>
<dbReference type="Gene3D" id="3.40.1410.10">
    <property type="entry name" value="Chorismate lyase-like"/>
    <property type="match status" value="1"/>
</dbReference>
<protein>
    <recommendedName>
        <fullName evidence="4">Probable chorismate pyruvate-lyase</fullName>
        <shortName evidence="4">CL</shortName>
        <shortName evidence="4">CPL</shortName>
        <ecNumber evidence="4">4.1.3.40</ecNumber>
    </recommendedName>
</protein>
<keyword evidence="3 4" id="KW-0456">Lyase</keyword>
<dbReference type="GO" id="GO:0008813">
    <property type="term" value="F:chorismate lyase activity"/>
    <property type="evidence" value="ECO:0007669"/>
    <property type="project" value="UniProtKB-EC"/>
</dbReference>
<dbReference type="InterPro" id="IPR007440">
    <property type="entry name" value="Chorismate--pyruvate_lyase"/>
</dbReference>
<reference evidence="5" key="1">
    <citation type="submission" date="2022-01" db="EMBL/GenBank/DDBJ databases">
        <title>Colwellia maritima, isolated from seawater.</title>
        <authorList>
            <person name="Kristyanto S."/>
            <person name="Jung J."/>
            <person name="Jeon C.O."/>
        </authorList>
    </citation>
    <scope>NUCLEOTIDE SEQUENCE</scope>
    <source>
        <strain evidence="5">MSW7</strain>
    </source>
</reference>
<keyword evidence="4" id="KW-0670">Pyruvate</keyword>
<comment type="pathway">
    <text evidence="4">Cofactor biosynthesis; ubiquinone biosynthesis.</text>
</comment>
<comment type="catalytic activity">
    <reaction evidence="4">
        <text>chorismate = 4-hydroxybenzoate + pyruvate</text>
        <dbReference type="Rhea" id="RHEA:16505"/>
        <dbReference type="ChEBI" id="CHEBI:15361"/>
        <dbReference type="ChEBI" id="CHEBI:17879"/>
        <dbReference type="ChEBI" id="CHEBI:29748"/>
        <dbReference type="EC" id="4.1.3.40"/>
    </reaction>
</comment>
<dbReference type="InterPro" id="IPR028978">
    <property type="entry name" value="Chorismate_lyase_/UTRA_dom_sf"/>
</dbReference>
<comment type="similarity">
    <text evidence="4">Belongs to the UbiC family.</text>
</comment>
<evidence type="ECO:0000256" key="3">
    <source>
        <dbReference type="ARBA" id="ARBA00023239"/>
    </source>
</evidence>
<name>A0ABS9WXA1_9GAMM</name>
<evidence type="ECO:0000256" key="2">
    <source>
        <dbReference type="ARBA" id="ARBA00022688"/>
    </source>
</evidence>
<accession>A0ABS9WXA1</accession>
<feature type="binding site" evidence="4">
    <location>
        <position position="116"/>
    </location>
    <ligand>
        <name>substrate</name>
    </ligand>
</feature>
<feature type="binding site" evidence="4">
    <location>
        <position position="180"/>
    </location>
    <ligand>
        <name>substrate</name>
    </ligand>
</feature>
<dbReference type="EMBL" id="JAKKSL010000001">
    <property type="protein sequence ID" value="MCI2282563.1"/>
    <property type="molecule type" value="Genomic_DNA"/>
</dbReference>
<gene>
    <name evidence="4" type="primary">ubiC</name>
    <name evidence="5" type="ORF">L3081_03065</name>
</gene>
<keyword evidence="2 4" id="KW-0831">Ubiquinone biosynthesis</keyword>
<dbReference type="Proteomes" id="UP001139646">
    <property type="component" value="Unassembled WGS sequence"/>
</dbReference>
<dbReference type="SUPFAM" id="SSF64288">
    <property type="entry name" value="Chorismate lyase-like"/>
    <property type="match status" value="1"/>
</dbReference>
<dbReference type="Pfam" id="PF04345">
    <property type="entry name" value="Chor_lyase"/>
    <property type="match status" value="1"/>
</dbReference>
<feature type="binding site" evidence="4">
    <location>
        <position position="78"/>
    </location>
    <ligand>
        <name>substrate</name>
    </ligand>
</feature>
<dbReference type="PANTHER" id="PTHR38683">
    <property type="entry name" value="CHORISMATE PYRUVATE-LYASE"/>
    <property type="match status" value="1"/>
</dbReference>
<dbReference type="PANTHER" id="PTHR38683:SF1">
    <property type="entry name" value="CHORISMATE PYRUVATE-LYASE"/>
    <property type="match status" value="1"/>
</dbReference>
<keyword evidence="6" id="KW-1185">Reference proteome</keyword>
<evidence type="ECO:0000256" key="4">
    <source>
        <dbReference type="HAMAP-Rule" id="MF_01632"/>
    </source>
</evidence>
<evidence type="ECO:0000256" key="1">
    <source>
        <dbReference type="ARBA" id="ARBA00022490"/>
    </source>
</evidence>
<evidence type="ECO:0000313" key="5">
    <source>
        <dbReference type="EMBL" id="MCI2282563.1"/>
    </source>
</evidence>